<dbReference type="SMART" id="SM00091">
    <property type="entry name" value="PAS"/>
    <property type="match status" value="1"/>
</dbReference>
<dbReference type="InterPro" id="IPR052155">
    <property type="entry name" value="Biofilm_reg_signaling"/>
</dbReference>
<dbReference type="FunFam" id="3.20.20.450:FF:000001">
    <property type="entry name" value="Cyclic di-GMP phosphodiesterase yahA"/>
    <property type="match status" value="1"/>
</dbReference>
<dbReference type="SMART" id="SM00052">
    <property type="entry name" value="EAL"/>
    <property type="match status" value="1"/>
</dbReference>
<dbReference type="PROSITE" id="PS50112">
    <property type="entry name" value="PAS"/>
    <property type="match status" value="1"/>
</dbReference>
<dbReference type="EC" id="3.1.4.52" evidence="1"/>
<dbReference type="PROSITE" id="PS50887">
    <property type="entry name" value="GGDEF"/>
    <property type="match status" value="1"/>
</dbReference>
<accession>A0A917CIH0</accession>
<evidence type="ECO:0000313" key="8">
    <source>
        <dbReference type="Proteomes" id="UP000632858"/>
    </source>
</evidence>
<dbReference type="Pfam" id="PF13426">
    <property type="entry name" value="PAS_9"/>
    <property type="match status" value="1"/>
</dbReference>
<dbReference type="InterPro" id="IPR000160">
    <property type="entry name" value="GGDEF_dom"/>
</dbReference>
<dbReference type="InterPro" id="IPR001633">
    <property type="entry name" value="EAL_dom"/>
</dbReference>
<feature type="domain" description="PAC" evidence="4">
    <location>
        <begin position="233"/>
        <end position="285"/>
    </location>
</feature>
<name>A0A917CIH0_9GAMM</name>
<dbReference type="CDD" id="cd01949">
    <property type="entry name" value="GGDEF"/>
    <property type="match status" value="1"/>
</dbReference>
<dbReference type="Proteomes" id="UP000632858">
    <property type="component" value="Unassembled WGS sequence"/>
</dbReference>
<dbReference type="Gene3D" id="3.20.20.450">
    <property type="entry name" value="EAL domain"/>
    <property type="match status" value="1"/>
</dbReference>
<dbReference type="PROSITE" id="PS50113">
    <property type="entry name" value="PAC"/>
    <property type="match status" value="1"/>
</dbReference>
<dbReference type="NCBIfam" id="TIGR00254">
    <property type="entry name" value="GGDEF"/>
    <property type="match status" value="1"/>
</dbReference>
<dbReference type="EMBL" id="BMFO01000002">
    <property type="protein sequence ID" value="GGF89698.1"/>
    <property type="molecule type" value="Genomic_DNA"/>
</dbReference>
<dbReference type="Pfam" id="PF00990">
    <property type="entry name" value="GGDEF"/>
    <property type="match status" value="1"/>
</dbReference>
<dbReference type="InterPro" id="IPR013655">
    <property type="entry name" value="PAS_fold_3"/>
</dbReference>
<dbReference type="Pfam" id="PF08447">
    <property type="entry name" value="PAS_3"/>
    <property type="match status" value="1"/>
</dbReference>
<dbReference type="CDD" id="cd01948">
    <property type="entry name" value="EAL"/>
    <property type="match status" value="1"/>
</dbReference>
<dbReference type="PANTHER" id="PTHR44757">
    <property type="entry name" value="DIGUANYLATE CYCLASE DGCP"/>
    <property type="match status" value="1"/>
</dbReference>
<dbReference type="Pfam" id="PF00563">
    <property type="entry name" value="EAL"/>
    <property type="match status" value="1"/>
</dbReference>
<evidence type="ECO:0000313" key="7">
    <source>
        <dbReference type="EMBL" id="GGF89698.1"/>
    </source>
</evidence>
<dbReference type="SMART" id="SM00086">
    <property type="entry name" value="PAC"/>
    <property type="match status" value="2"/>
</dbReference>
<reference evidence="7" key="1">
    <citation type="journal article" date="2014" name="Int. J. Syst. Evol. Microbiol.">
        <title>Complete genome sequence of Corynebacterium casei LMG S-19264T (=DSM 44701T), isolated from a smear-ripened cheese.</title>
        <authorList>
            <consortium name="US DOE Joint Genome Institute (JGI-PGF)"/>
            <person name="Walter F."/>
            <person name="Albersmeier A."/>
            <person name="Kalinowski J."/>
            <person name="Ruckert C."/>
        </authorList>
    </citation>
    <scope>NUCLEOTIDE SEQUENCE</scope>
    <source>
        <strain evidence="7">CGMCC 1.12726</strain>
    </source>
</reference>
<proteinExistence type="predicted"/>
<dbReference type="GO" id="GO:0071111">
    <property type="term" value="F:cyclic-guanylate-specific phosphodiesterase activity"/>
    <property type="evidence" value="ECO:0007669"/>
    <property type="project" value="UniProtKB-EC"/>
</dbReference>
<gene>
    <name evidence="7" type="ORF">GCM10010960_09410</name>
</gene>
<evidence type="ECO:0000259" key="3">
    <source>
        <dbReference type="PROSITE" id="PS50112"/>
    </source>
</evidence>
<dbReference type="InterPro" id="IPR035965">
    <property type="entry name" value="PAS-like_dom_sf"/>
</dbReference>
<protein>
    <recommendedName>
        <fullName evidence="1">cyclic-guanylate-specific phosphodiesterase</fullName>
        <ecNumber evidence="1">3.1.4.52</ecNumber>
    </recommendedName>
</protein>
<dbReference type="SUPFAM" id="SSF55785">
    <property type="entry name" value="PYP-like sensor domain (PAS domain)"/>
    <property type="match status" value="2"/>
</dbReference>
<keyword evidence="2" id="KW-0973">c-di-GMP</keyword>
<dbReference type="PROSITE" id="PS50883">
    <property type="entry name" value="EAL"/>
    <property type="match status" value="1"/>
</dbReference>
<dbReference type="SMART" id="SM00267">
    <property type="entry name" value="GGDEF"/>
    <property type="match status" value="1"/>
</dbReference>
<evidence type="ECO:0000259" key="4">
    <source>
        <dbReference type="PROSITE" id="PS50113"/>
    </source>
</evidence>
<dbReference type="InterPro" id="IPR000014">
    <property type="entry name" value="PAS"/>
</dbReference>
<feature type="domain" description="PAS" evidence="3">
    <location>
        <begin position="160"/>
        <end position="230"/>
    </location>
</feature>
<evidence type="ECO:0000256" key="2">
    <source>
        <dbReference type="ARBA" id="ARBA00022636"/>
    </source>
</evidence>
<dbReference type="InterPro" id="IPR029787">
    <property type="entry name" value="Nucleotide_cyclase"/>
</dbReference>
<evidence type="ECO:0000259" key="6">
    <source>
        <dbReference type="PROSITE" id="PS50887"/>
    </source>
</evidence>
<dbReference type="Gene3D" id="3.30.70.270">
    <property type="match status" value="1"/>
</dbReference>
<dbReference type="CDD" id="cd00130">
    <property type="entry name" value="PAS"/>
    <property type="match status" value="2"/>
</dbReference>
<reference evidence="7" key="2">
    <citation type="submission" date="2020-09" db="EMBL/GenBank/DDBJ databases">
        <authorList>
            <person name="Sun Q."/>
            <person name="Zhou Y."/>
        </authorList>
    </citation>
    <scope>NUCLEOTIDE SEQUENCE</scope>
    <source>
        <strain evidence="7">CGMCC 1.12726</strain>
    </source>
</reference>
<dbReference type="SUPFAM" id="SSF55073">
    <property type="entry name" value="Nucleotide cyclase"/>
    <property type="match status" value="1"/>
</dbReference>
<dbReference type="SUPFAM" id="SSF141868">
    <property type="entry name" value="EAL domain-like"/>
    <property type="match status" value="1"/>
</dbReference>
<keyword evidence="8" id="KW-1185">Reference proteome</keyword>
<evidence type="ECO:0000259" key="5">
    <source>
        <dbReference type="PROSITE" id="PS50883"/>
    </source>
</evidence>
<dbReference type="NCBIfam" id="TIGR00229">
    <property type="entry name" value="sensory_box"/>
    <property type="match status" value="1"/>
</dbReference>
<comment type="caution">
    <text evidence="7">The sequence shown here is derived from an EMBL/GenBank/DDBJ whole genome shotgun (WGS) entry which is preliminary data.</text>
</comment>
<dbReference type="InterPro" id="IPR035919">
    <property type="entry name" value="EAL_sf"/>
</dbReference>
<feature type="domain" description="GGDEF" evidence="6">
    <location>
        <begin position="317"/>
        <end position="451"/>
    </location>
</feature>
<dbReference type="InterPro" id="IPR001610">
    <property type="entry name" value="PAC"/>
</dbReference>
<dbReference type="RefSeq" id="WP_188448324.1">
    <property type="nucleotide sequence ID" value="NZ_BMFO01000002.1"/>
</dbReference>
<organism evidence="7 8">
    <name type="scientific">Arenimonas maotaiensis</name>
    <dbReference type="NCBI Taxonomy" id="1446479"/>
    <lineage>
        <taxon>Bacteria</taxon>
        <taxon>Pseudomonadati</taxon>
        <taxon>Pseudomonadota</taxon>
        <taxon>Gammaproteobacteria</taxon>
        <taxon>Lysobacterales</taxon>
        <taxon>Lysobacteraceae</taxon>
        <taxon>Arenimonas</taxon>
    </lineage>
</organism>
<dbReference type="Gene3D" id="3.30.450.20">
    <property type="entry name" value="PAS domain"/>
    <property type="match status" value="2"/>
</dbReference>
<sequence length="727" mass="81065">MALLIVCLGFTLVLLTFTWLIKRRAAAILERVDGQRAELRLALRGTGEAAWIWHLDTQEMSQIGFEPLVEGSFPSRLNAIEFIQVYIHPEDAPEFQAAVENHLRGETADIDVDYRLRHYRAGWIRVHARGRIVEHDGVGNPLRLAGVCRDVGESREADDDSRIAREVVRSMAEAVAVLDLDFQFVSVNPAFSKITGYTREEIVGKGRSLLNSDQHSAAFLERVRRELESDGRWSGELWQKRKDQGEFLSAVEVSEVLDGKGQRSHFVAVLSDITDRKRIEQELVHLANYDALTGLPSRAMLIERLGKAIINARRNQRRVALLFLDLDNFKNINDSLGHTAGDRLLVVVAQRLLAAARDQGMVARLSGDEFVVLVESAGDDQQIRDCATRVLAQFNNPILLSESHAANLTGSVGVSIFPDHAQTPSDLLKYADIAMYQAKTEGRNTVQYFSEEMDARSRHRAQLLGALKMALARDEFVLHFQPRMNLDTGQIVSVEALLRWDSREMGKVAPDVFIPLAEESGQIIEIGEWVLREAIATLGRWHGLGLNHLSMSINVSALQLLRSKLAGQIRALVDEFGIPEYCVELEITESMVLSQNSQPLSNLWALKDLGVALSLDDFGTGYSSLSYLKQLPIDALKIDKSFVRELGPNANDNTLVQTIIALGHSLGMTMIAEGVESEEHLQTLRQFDCDEIQGYWLSRPLPAKECLEFIQAHEQSVRPAASSTPAA</sequence>
<dbReference type="PANTHER" id="PTHR44757:SF2">
    <property type="entry name" value="BIOFILM ARCHITECTURE MAINTENANCE PROTEIN MBAA"/>
    <property type="match status" value="1"/>
</dbReference>
<dbReference type="InterPro" id="IPR043128">
    <property type="entry name" value="Rev_trsase/Diguanyl_cyclase"/>
</dbReference>
<dbReference type="InterPro" id="IPR000700">
    <property type="entry name" value="PAS-assoc_C"/>
</dbReference>
<dbReference type="AlphaFoldDB" id="A0A917CIH0"/>
<evidence type="ECO:0000256" key="1">
    <source>
        <dbReference type="ARBA" id="ARBA00012282"/>
    </source>
</evidence>
<feature type="domain" description="EAL" evidence="5">
    <location>
        <begin position="460"/>
        <end position="714"/>
    </location>
</feature>